<dbReference type="InterPro" id="IPR036410">
    <property type="entry name" value="HSP_DnaJ_Cys-rich_dom_sf"/>
</dbReference>
<dbReference type="Gene3D" id="6.20.20.10">
    <property type="match status" value="1"/>
</dbReference>
<dbReference type="SUPFAM" id="SSF57938">
    <property type="entry name" value="DnaJ/Hsp40 cysteine-rich domain"/>
    <property type="match status" value="1"/>
</dbReference>
<evidence type="ECO:0008006" key="4">
    <source>
        <dbReference type="Google" id="ProtNLM"/>
    </source>
</evidence>
<evidence type="ECO:0000256" key="1">
    <source>
        <dbReference type="SAM" id="MobiDB-lite"/>
    </source>
</evidence>
<dbReference type="EMBL" id="JADDIV010000003">
    <property type="protein sequence ID" value="MBE7367790.1"/>
    <property type="molecule type" value="Genomic_DNA"/>
</dbReference>
<gene>
    <name evidence="2" type="ORF">IM787_09445</name>
</gene>
<reference evidence="2 3" key="1">
    <citation type="submission" date="2020-10" db="EMBL/GenBank/DDBJ databases">
        <title>Ramlibacter sp. HM2 16S ribosomal RNA gene Genome sequencing and assembly.</title>
        <authorList>
            <person name="Kang M."/>
        </authorList>
    </citation>
    <scope>NUCLEOTIDE SEQUENCE [LARGE SCALE GENOMIC DNA]</scope>
    <source>
        <strain evidence="2 3">HM2</strain>
    </source>
</reference>
<keyword evidence="3" id="KW-1185">Reference proteome</keyword>
<accession>A0ABR9S2R2</accession>
<protein>
    <recommendedName>
        <fullName evidence="4">Molecular chaperone DnaJ</fullName>
    </recommendedName>
</protein>
<name>A0ABR9S2R2_9BURK</name>
<organism evidence="2 3">
    <name type="scientific">Ramlibacter pallidus</name>
    <dbReference type="NCBI Taxonomy" id="2780087"/>
    <lineage>
        <taxon>Bacteria</taxon>
        <taxon>Pseudomonadati</taxon>
        <taxon>Pseudomonadota</taxon>
        <taxon>Betaproteobacteria</taxon>
        <taxon>Burkholderiales</taxon>
        <taxon>Comamonadaceae</taxon>
        <taxon>Ramlibacter</taxon>
    </lineage>
</organism>
<evidence type="ECO:0000313" key="2">
    <source>
        <dbReference type="EMBL" id="MBE7367790.1"/>
    </source>
</evidence>
<sequence>MAAKQQPGLGRDAPARPGDPIDLDESVAGEEDPGASIDLANVRARGTEGRSDQPAGQPPRQPTGAQAPIAPGDEAPAGTPSTGENVCPECGGSGRLGASKCPNCEGTGIVIVGIGGA</sequence>
<dbReference type="Proteomes" id="UP000806285">
    <property type="component" value="Unassembled WGS sequence"/>
</dbReference>
<proteinExistence type="predicted"/>
<evidence type="ECO:0000313" key="3">
    <source>
        <dbReference type="Proteomes" id="UP000806285"/>
    </source>
</evidence>
<feature type="region of interest" description="Disordered" evidence="1">
    <location>
        <begin position="1"/>
        <end position="98"/>
    </location>
</feature>
<feature type="compositionally biased region" description="Acidic residues" evidence="1">
    <location>
        <begin position="21"/>
        <end position="33"/>
    </location>
</feature>
<comment type="caution">
    <text evidence="2">The sequence shown here is derived from an EMBL/GenBank/DDBJ whole genome shotgun (WGS) entry which is preliminary data.</text>
</comment>
<dbReference type="RefSeq" id="WP_193677132.1">
    <property type="nucleotide sequence ID" value="NZ_JADDIV010000003.1"/>
</dbReference>